<evidence type="ECO:0000313" key="2">
    <source>
        <dbReference type="Proteomes" id="UP000481109"/>
    </source>
</evidence>
<keyword evidence="2" id="KW-1185">Reference proteome</keyword>
<name>A0A6G4XUQ1_9ACTN</name>
<dbReference type="AlphaFoldDB" id="A0A6G4XUQ1"/>
<sequence>MAGRYEVEIEPEVEQWLAERSPRDFVRCEYYADLLADNAETLGEPRSRHLGGKVRELRFHLGSEDVRITYWLAPGRRVVLLTVFRKTRMREAAEVDRAQKMQALCESEHPPAAEHAVFSRTFKKGELT</sequence>
<accession>A0A6G4XUQ1</accession>
<reference evidence="1 2" key="1">
    <citation type="submission" date="2020-02" db="EMBL/GenBank/DDBJ databases">
        <title>Whole-genome analyses of novel actinobacteria.</title>
        <authorList>
            <person name="Sahin N."/>
            <person name="Tokatli A."/>
        </authorList>
    </citation>
    <scope>NUCLEOTIDE SEQUENCE [LARGE SCALE GENOMIC DNA]</scope>
    <source>
        <strain evidence="1 2">YC504</strain>
    </source>
</reference>
<evidence type="ECO:0000313" key="1">
    <source>
        <dbReference type="EMBL" id="NGO81305.1"/>
    </source>
</evidence>
<proteinExistence type="predicted"/>
<organism evidence="1 2">
    <name type="scientific">Streptomyces mesophilus</name>
    <dbReference type="NCBI Taxonomy" id="1775132"/>
    <lineage>
        <taxon>Bacteria</taxon>
        <taxon>Bacillati</taxon>
        <taxon>Actinomycetota</taxon>
        <taxon>Actinomycetes</taxon>
        <taxon>Kitasatosporales</taxon>
        <taxon>Streptomycetaceae</taxon>
        <taxon>Streptomyces</taxon>
    </lineage>
</organism>
<dbReference type="EMBL" id="JAAKZW010000307">
    <property type="protein sequence ID" value="NGO81305.1"/>
    <property type="molecule type" value="Genomic_DNA"/>
</dbReference>
<dbReference type="Pfam" id="PF05973">
    <property type="entry name" value="Gp49"/>
    <property type="match status" value="1"/>
</dbReference>
<dbReference type="InterPro" id="IPR009241">
    <property type="entry name" value="HigB-like"/>
</dbReference>
<dbReference type="RefSeq" id="WP_165336705.1">
    <property type="nucleotide sequence ID" value="NZ_JAAKZW010000307.1"/>
</dbReference>
<comment type="caution">
    <text evidence="1">The sequence shown here is derived from an EMBL/GenBank/DDBJ whole genome shotgun (WGS) entry which is preliminary data.</text>
</comment>
<protein>
    <submittedName>
        <fullName evidence="1">Type II toxin-antitoxin system RelE/ParE family toxin</fullName>
    </submittedName>
</protein>
<dbReference type="Proteomes" id="UP000481109">
    <property type="component" value="Unassembled WGS sequence"/>
</dbReference>
<gene>
    <name evidence="1" type="ORF">G6045_37425</name>
</gene>